<organism evidence="1 2">
    <name type="scientific">Xylanibacter ruminicola</name>
    <name type="common">Prevotella ruminicola</name>
    <dbReference type="NCBI Taxonomy" id="839"/>
    <lineage>
        <taxon>Bacteria</taxon>
        <taxon>Pseudomonadati</taxon>
        <taxon>Bacteroidota</taxon>
        <taxon>Bacteroidia</taxon>
        <taxon>Bacteroidales</taxon>
        <taxon>Prevotellaceae</taxon>
        <taxon>Xylanibacter</taxon>
    </lineage>
</organism>
<dbReference type="RefSeq" id="WP_073208644.1">
    <property type="nucleotide sequence ID" value="NZ_FRBD01000012.1"/>
</dbReference>
<evidence type="ECO:0000313" key="1">
    <source>
        <dbReference type="EMBL" id="SHK80052.1"/>
    </source>
</evidence>
<dbReference type="OrthoDB" id="1072943at2"/>
<dbReference type="AlphaFoldDB" id="A0A1M6VEY6"/>
<dbReference type="GO" id="GO:0006352">
    <property type="term" value="P:DNA-templated transcription initiation"/>
    <property type="evidence" value="ECO:0007669"/>
    <property type="project" value="InterPro"/>
</dbReference>
<dbReference type="GO" id="GO:0003700">
    <property type="term" value="F:DNA-binding transcription factor activity"/>
    <property type="evidence" value="ECO:0007669"/>
    <property type="project" value="InterPro"/>
</dbReference>
<dbReference type="Proteomes" id="UP000184130">
    <property type="component" value="Unassembled WGS sequence"/>
</dbReference>
<dbReference type="EMBL" id="FRBD01000012">
    <property type="protein sequence ID" value="SHK80052.1"/>
    <property type="molecule type" value="Genomic_DNA"/>
</dbReference>
<proteinExistence type="predicted"/>
<name>A0A1M6VEY6_XYLRU</name>
<protein>
    <submittedName>
        <fullName evidence="1">RNA polymerase primary sigma factor/RNA polymerase sigma-32 factor</fullName>
    </submittedName>
</protein>
<accession>A0A1M6VEY6</accession>
<dbReference type="InterPro" id="IPR013325">
    <property type="entry name" value="RNA_pol_sigma_r2"/>
</dbReference>
<sequence>MDTKLKQLLNEDFDGFLKEIGQEHLLSADEEAALITAVQEKGLECEEADRLEKGNLRFVLSLTGQYRNRGLSLVELITIGAEELRKSILSYDLNSDTKFLTHFIALTRVRFEKETSK</sequence>
<dbReference type="Gene3D" id="1.20.120.1810">
    <property type="match status" value="1"/>
</dbReference>
<gene>
    <name evidence="1" type="ORF">SAMN05216463_11288</name>
</gene>
<dbReference type="SUPFAM" id="SSF88946">
    <property type="entry name" value="Sigma2 domain of RNA polymerase sigma factors"/>
    <property type="match status" value="1"/>
</dbReference>
<reference evidence="1 2" key="1">
    <citation type="submission" date="2016-11" db="EMBL/GenBank/DDBJ databases">
        <authorList>
            <person name="Jaros S."/>
            <person name="Januszkiewicz K."/>
            <person name="Wedrychowicz H."/>
        </authorList>
    </citation>
    <scope>NUCLEOTIDE SEQUENCE [LARGE SCALE GENOMIC DNA]</scope>
    <source>
        <strain evidence="1 2">KHT3</strain>
    </source>
</reference>
<evidence type="ECO:0000313" key="2">
    <source>
        <dbReference type="Proteomes" id="UP000184130"/>
    </source>
</evidence>